<feature type="compositionally biased region" description="Pro residues" evidence="13">
    <location>
        <begin position="598"/>
        <end position="624"/>
    </location>
</feature>
<dbReference type="InterPro" id="IPR008160">
    <property type="entry name" value="Collagen"/>
</dbReference>
<feature type="compositionally biased region" description="Low complexity" evidence="13">
    <location>
        <begin position="660"/>
        <end position="691"/>
    </location>
</feature>
<dbReference type="SUPFAM" id="SSF49899">
    <property type="entry name" value="Concanavalin A-like lectins/glucanases"/>
    <property type="match status" value="1"/>
</dbReference>
<feature type="compositionally biased region" description="Pro residues" evidence="13">
    <location>
        <begin position="412"/>
        <end position="425"/>
    </location>
</feature>
<dbReference type="Gene3D" id="3.40.1620.70">
    <property type="match status" value="1"/>
</dbReference>
<feature type="compositionally biased region" description="Pro residues" evidence="13">
    <location>
        <begin position="1048"/>
        <end position="1057"/>
    </location>
</feature>
<dbReference type="InterPro" id="IPR016187">
    <property type="entry name" value="CTDL_fold"/>
</dbReference>
<feature type="signal peptide" evidence="14">
    <location>
        <begin position="1"/>
        <end position="25"/>
    </location>
</feature>
<dbReference type="InterPro" id="IPR048287">
    <property type="entry name" value="TSPN-like_N"/>
</dbReference>
<feature type="compositionally biased region" description="Pro residues" evidence="13">
    <location>
        <begin position="1028"/>
        <end position="1037"/>
    </location>
</feature>
<feature type="region of interest" description="Disordered" evidence="13">
    <location>
        <begin position="803"/>
        <end position="875"/>
    </location>
</feature>
<dbReference type="Pfam" id="PF01391">
    <property type="entry name" value="Collagen"/>
    <property type="match status" value="5"/>
</dbReference>
<feature type="compositionally biased region" description="Acidic residues" evidence="13">
    <location>
        <begin position="494"/>
        <end position="503"/>
    </location>
</feature>
<evidence type="ECO:0000256" key="1">
    <source>
        <dbReference type="ARBA" id="ARBA00004498"/>
    </source>
</evidence>
<evidence type="ECO:0000256" key="10">
    <source>
        <dbReference type="ARBA" id="ARBA00023180"/>
    </source>
</evidence>
<organism evidence="16 17">
    <name type="scientific">Chiloscyllium punctatum</name>
    <name type="common">Brownbanded bambooshark</name>
    <name type="synonym">Hemiscyllium punctatum</name>
    <dbReference type="NCBI Taxonomy" id="137246"/>
    <lineage>
        <taxon>Eukaryota</taxon>
        <taxon>Metazoa</taxon>
        <taxon>Chordata</taxon>
        <taxon>Craniata</taxon>
        <taxon>Vertebrata</taxon>
        <taxon>Chondrichthyes</taxon>
        <taxon>Elasmobranchii</taxon>
        <taxon>Galeomorphii</taxon>
        <taxon>Galeoidea</taxon>
        <taxon>Orectolobiformes</taxon>
        <taxon>Hemiscylliidae</taxon>
        <taxon>Chiloscyllium</taxon>
    </lineage>
</organism>
<keyword evidence="17" id="KW-1185">Reference proteome</keyword>
<feature type="compositionally biased region" description="Basic and acidic residues" evidence="13">
    <location>
        <begin position="365"/>
        <end position="393"/>
    </location>
</feature>
<reference evidence="16 17" key="1">
    <citation type="journal article" date="2018" name="Nat. Ecol. Evol.">
        <title>Shark genomes provide insights into elasmobranch evolution and the origin of vertebrates.</title>
        <authorList>
            <person name="Hara Y"/>
            <person name="Yamaguchi K"/>
            <person name="Onimaru K"/>
            <person name="Kadota M"/>
            <person name="Koyanagi M"/>
            <person name="Keeley SD"/>
            <person name="Tatsumi K"/>
            <person name="Tanaka K"/>
            <person name="Motone F"/>
            <person name="Kageyama Y"/>
            <person name="Nozu R"/>
            <person name="Adachi N"/>
            <person name="Nishimura O"/>
            <person name="Nakagawa R"/>
            <person name="Tanegashima C"/>
            <person name="Kiyatake I"/>
            <person name="Matsumoto R"/>
            <person name="Murakumo K"/>
            <person name="Nishida K"/>
            <person name="Terakita A"/>
            <person name="Kuratani S"/>
            <person name="Sato K"/>
            <person name="Hyodo S Kuraku.S."/>
        </authorList>
    </citation>
    <scope>NUCLEOTIDE SEQUENCE [LARGE SCALE GENOMIC DNA]</scope>
</reference>
<feature type="compositionally biased region" description="Acidic residues" evidence="13">
    <location>
        <begin position="231"/>
        <end position="245"/>
    </location>
</feature>
<feature type="region of interest" description="Disordered" evidence="13">
    <location>
        <begin position="224"/>
        <end position="285"/>
    </location>
</feature>
<dbReference type="CDD" id="cd00247">
    <property type="entry name" value="Endostatin-like"/>
    <property type="match status" value="1"/>
</dbReference>
<feature type="compositionally biased region" description="Pro residues" evidence="13">
    <location>
        <begin position="866"/>
        <end position="875"/>
    </location>
</feature>
<dbReference type="FunFam" id="3.10.100.10:FF:000008">
    <property type="entry name" value="collagen alpha-1(XVIII) chain isoform X1"/>
    <property type="match status" value="1"/>
</dbReference>
<feature type="compositionally biased region" description="Pro residues" evidence="13">
    <location>
        <begin position="470"/>
        <end position="479"/>
    </location>
</feature>
<evidence type="ECO:0000256" key="7">
    <source>
        <dbReference type="ARBA" id="ARBA00022974"/>
    </source>
</evidence>
<keyword evidence="10" id="KW-0325">Glycoprotein</keyword>
<dbReference type="STRING" id="137246.A0A401RMY1"/>
<evidence type="ECO:0000256" key="11">
    <source>
        <dbReference type="ARBA" id="ARBA00023278"/>
    </source>
</evidence>
<proteinExistence type="inferred from homology"/>
<evidence type="ECO:0000256" key="5">
    <source>
        <dbReference type="ARBA" id="ARBA00022737"/>
    </source>
</evidence>
<keyword evidence="2" id="KW-0964">Secreted</keyword>
<feature type="region of interest" description="Disordered" evidence="13">
    <location>
        <begin position="953"/>
        <end position="1063"/>
    </location>
</feature>
<dbReference type="PANTHER" id="PTHR37456">
    <property type="entry name" value="SI:CH211-266K2.1"/>
    <property type="match status" value="1"/>
</dbReference>
<comment type="subcellular location">
    <subcellularLocation>
        <location evidence="1">Secreted</location>
        <location evidence="1">Extracellular space</location>
        <location evidence="1">Extracellular matrix</location>
    </subcellularLocation>
</comment>
<evidence type="ECO:0000256" key="8">
    <source>
        <dbReference type="ARBA" id="ARBA00023119"/>
    </source>
</evidence>
<keyword evidence="8" id="KW-0176">Collagen</keyword>
<comment type="caution">
    <text evidence="16">The sequence shown here is derived from an EMBL/GenBank/DDBJ whole genome shotgun (WGS) entry which is preliminary data.</text>
</comment>
<feature type="compositionally biased region" description="Basic and acidic residues" evidence="13">
    <location>
        <begin position="699"/>
        <end position="714"/>
    </location>
</feature>
<dbReference type="OMA" id="RATEDQC"/>
<name>A0A401RMY1_CHIPU</name>
<dbReference type="Gene3D" id="2.60.120.200">
    <property type="match status" value="1"/>
</dbReference>
<feature type="compositionally biased region" description="Low complexity" evidence="13">
    <location>
        <begin position="853"/>
        <end position="864"/>
    </location>
</feature>
<dbReference type="GO" id="GO:0007155">
    <property type="term" value="P:cell adhesion"/>
    <property type="evidence" value="ECO:0007669"/>
    <property type="project" value="UniProtKB-KW"/>
</dbReference>
<dbReference type="SMART" id="SM00210">
    <property type="entry name" value="TSPN"/>
    <property type="match status" value="1"/>
</dbReference>
<evidence type="ECO:0000313" key="16">
    <source>
        <dbReference type="EMBL" id="GCC19488.1"/>
    </source>
</evidence>
<dbReference type="InterPro" id="IPR045463">
    <property type="entry name" value="XV/XVIII_trimerization_dom"/>
</dbReference>
<dbReference type="InterPro" id="IPR050938">
    <property type="entry name" value="Collagen_Structural_Proteins"/>
</dbReference>
<keyword evidence="9" id="KW-1015">Disulfide bond</keyword>
<accession>A0A401RMY1</accession>
<dbReference type="FunFam" id="2.60.120.200:FF:000039">
    <property type="entry name" value="Collagen XV alpha 1 chain"/>
    <property type="match status" value="1"/>
</dbReference>
<protein>
    <recommendedName>
        <fullName evidence="15">Thrombospondin-like N-terminal domain-containing protein</fullName>
    </recommendedName>
</protein>
<evidence type="ECO:0000256" key="9">
    <source>
        <dbReference type="ARBA" id="ARBA00023157"/>
    </source>
</evidence>
<evidence type="ECO:0000256" key="4">
    <source>
        <dbReference type="ARBA" id="ARBA00022729"/>
    </source>
</evidence>
<evidence type="ECO:0000256" key="12">
    <source>
        <dbReference type="ARBA" id="ARBA00061275"/>
    </source>
</evidence>
<keyword evidence="5" id="KW-0677">Repeat</keyword>
<evidence type="ECO:0000256" key="3">
    <source>
        <dbReference type="ARBA" id="ARBA00022530"/>
    </source>
</evidence>
<feature type="compositionally biased region" description="Pro residues" evidence="13">
    <location>
        <begin position="509"/>
        <end position="521"/>
    </location>
</feature>
<dbReference type="Pfam" id="PF06482">
    <property type="entry name" value="Endostatin"/>
    <property type="match status" value="1"/>
</dbReference>
<dbReference type="GO" id="GO:0005581">
    <property type="term" value="C:collagen trimer"/>
    <property type="evidence" value="ECO:0007669"/>
    <property type="project" value="UniProtKB-KW"/>
</dbReference>
<dbReference type="InterPro" id="IPR016186">
    <property type="entry name" value="C-type_lectin-like/link_sf"/>
</dbReference>
<keyword evidence="7" id="KW-0654">Proteoglycan</keyword>
<evidence type="ECO:0000259" key="15">
    <source>
        <dbReference type="SMART" id="SM00210"/>
    </source>
</evidence>
<dbReference type="Proteomes" id="UP000287033">
    <property type="component" value="Unassembled WGS sequence"/>
</dbReference>
<evidence type="ECO:0000313" key="17">
    <source>
        <dbReference type="Proteomes" id="UP000287033"/>
    </source>
</evidence>
<feature type="chain" id="PRO_5019364110" description="Thrombospondin-like N-terminal domain-containing protein" evidence="14">
    <location>
        <begin position="26"/>
        <end position="1318"/>
    </location>
</feature>
<feature type="compositionally biased region" description="Pro residues" evidence="13">
    <location>
        <begin position="1006"/>
        <end position="1017"/>
    </location>
</feature>
<gene>
    <name evidence="16" type="ORF">chiPu_0000025</name>
</gene>
<evidence type="ECO:0000256" key="6">
    <source>
        <dbReference type="ARBA" id="ARBA00022889"/>
    </source>
</evidence>
<dbReference type="InterPro" id="IPR010515">
    <property type="entry name" value="Collagenase_NC10/endostatin"/>
</dbReference>
<dbReference type="SUPFAM" id="SSF56436">
    <property type="entry name" value="C-type lectin-like"/>
    <property type="match status" value="2"/>
</dbReference>
<feature type="compositionally biased region" description="Basic and acidic residues" evidence="13">
    <location>
        <begin position="451"/>
        <end position="463"/>
    </location>
</feature>
<dbReference type="PANTHER" id="PTHR37456:SF6">
    <property type="entry name" value="COLLAGEN ALPHA-1(XXIII) CHAIN-LIKE ISOFORM X2"/>
    <property type="match status" value="1"/>
</dbReference>
<evidence type="ECO:0000256" key="13">
    <source>
        <dbReference type="SAM" id="MobiDB-lite"/>
    </source>
</evidence>
<dbReference type="Gene3D" id="3.10.100.10">
    <property type="entry name" value="Mannose-Binding Protein A, subunit A"/>
    <property type="match status" value="1"/>
</dbReference>
<feature type="region of interest" description="Disordered" evidence="13">
    <location>
        <begin position="332"/>
        <end position="727"/>
    </location>
</feature>
<dbReference type="Pfam" id="PF20010">
    <property type="entry name" value="Collagen_trimer"/>
    <property type="match status" value="1"/>
</dbReference>
<feature type="domain" description="Thrombospondin-like N-terminal" evidence="15">
    <location>
        <begin position="37"/>
        <end position="225"/>
    </location>
</feature>
<dbReference type="InterPro" id="IPR013320">
    <property type="entry name" value="ConA-like_dom_sf"/>
</dbReference>
<dbReference type="OrthoDB" id="10060752at2759"/>
<keyword evidence="6" id="KW-0130">Cell adhesion</keyword>
<keyword evidence="3" id="KW-0272">Extracellular matrix</keyword>
<comment type="similarity">
    <text evidence="12">Belongs to the multiplexin collagen family.</text>
</comment>
<evidence type="ECO:0000256" key="14">
    <source>
        <dbReference type="SAM" id="SignalP"/>
    </source>
</evidence>
<keyword evidence="4 14" id="KW-0732">Signal</keyword>
<keyword evidence="11" id="KW-0379">Hydroxylation</keyword>
<sequence length="1318" mass="135969">MDYRFCKTTLTQMFLFLWCCRMTNAAQVLEERGSNDHIDLTGLIGVPLPPSVAFITGYEGFPAFSFGPGANIGRLTKTMIPQSFYRDFAILVTIKPASDDGGALFAITNSYQNIIYLGVKLSAVWNNSQQIVLFYTESGSETSYEVASFEVPPMTNKWTRFALSVEDEFVTLYLDCDEYQQNHFTRSREALHFEPSSGIFIGNAGAAGLNKFIGSIQELTIKSDPRASEEQCYDAESEGSSDDVSGDGSGQYIPQEHGGIKSQIQHNTPSPVIGQHLHSEPVKEPPTETLITEEIEGSSGQRETQFQDATTLGTSGEMPPYEERADIGLKVTTGSPALRGAKDGENLPGPKGEIGSGSEVLYSEKGAKGEKGDPGSKGEDGLGKVGLKGDKGEPGLTGPPGIPTVNQVDPVEPGPPGPRGSPGPPGKDGQPGVPGKDGMPGKQGSQGFKGTKGEQGPKGEKGDPGLSGLPGPPGPPGPPGRKHRPNTLGTEGSGFDDTDDDTEIIWGIPGPPGPPGPPGLPGLPAQSEVLNPSIVGSPGPQGPPGHPGQDGKSGEPGPRGPPGVDGTFGKPGTKGQKGDQGRIGLPGLQGAKGDHGLPGPPGAPGQPGKPGPQGPPGLPGPPGPTSNGGYNFGFEDMEISGAFGLPGIPGKPGSPGLPGLPGVKGEPGSPGEKGPPGIQGQPGPIGQAGLPGPMGPNGEKGEQGFKGERGEDGVGRPGPPGPPGPVVLLHELLMNNTEGHLNLNGIQLLPALPGSEGMPGQAGFPGPRGPKGDLGMPGFPGIKGEKGEPGAVVGADGSLLAVRSKGQKGEPGPLGPPGPQGPVGHPGPKGEFGLPGRHGRSGINGRKGQKGEPATTLLGPAGLPGLPGPPGPPGPPGRILNIKGTVFPVPPRPHCKMPINGQLNQQVDYNFLGPKGEKGSFGLFGPIGSKGEKGEQGTPGLPGPYSSYIGLKGEKGDTGTTGQKGEKGESGSGLFLSHLPGPPGPIGPHGRPGPVGPKGESVIGPMGPPGLPGPPGSPGYGITGPRGRPGPPGPPGIPGVFGSAVALPGPPGPPGPPGQGDSGSVVKVFNNMELMHKSTRSVTEGSLGYINNGGDLYIRVHNGWRKLQLGDLIPAPADEPYRSTNSISAPNSFSVINDQKPALHLVALNTPLPGNMRGIRGADLQCFQQARAMGSVATYRAFLSSQLQDLYTIVRKADRLNMPIVNLKGEVLFDSWESVFKNQANFNTDVPIYSFDGRNVMKDSSWPHKIIWHGSNERGGRVTTNYCGAWRSTDMTLTGKASPLTRGKLLDQHSYNCANNFIVLCIENSYFHDHRRRK</sequence>
<evidence type="ECO:0000256" key="2">
    <source>
        <dbReference type="ARBA" id="ARBA00022525"/>
    </source>
</evidence>
<dbReference type="EMBL" id="BEZZ01000001">
    <property type="protein sequence ID" value="GCC19488.1"/>
    <property type="molecule type" value="Genomic_DNA"/>
</dbReference>